<gene>
    <name evidence="1" type="ORF">UFOPK3773_01991</name>
</gene>
<name>A0A6J7L5S5_9ZZZZ</name>
<accession>A0A6J7L5S5</accession>
<evidence type="ECO:0000313" key="1">
    <source>
        <dbReference type="EMBL" id="CAB4961054.1"/>
    </source>
</evidence>
<dbReference type="AlphaFoldDB" id="A0A6J7L5S5"/>
<organism evidence="1">
    <name type="scientific">freshwater metagenome</name>
    <dbReference type="NCBI Taxonomy" id="449393"/>
    <lineage>
        <taxon>unclassified sequences</taxon>
        <taxon>metagenomes</taxon>
        <taxon>ecological metagenomes</taxon>
    </lineage>
</organism>
<reference evidence="1" key="1">
    <citation type="submission" date="2020-05" db="EMBL/GenBank/DDBJ databases">
        <authorList>
            <person name="Chiriac C."/>
            <person name="Salcher M."/>
            <person name="Ghai R."/>
            <person name="Kavagutti S V."/>
        </authorList>
    </citation>
    <scope>NUCLEOTIDE SEQUENCE</scope>
</reference>
<dbReference type="EMBL" id="CAFBNF010000294">
    <property type="protein sequence ID" value="CAB4961054.1"/>
    <property type="molecule type" value="Genomic_DNA"/>
</dbReference>
<sequence length="126" mass="13202">MELVVEKGEPTHGLDVGKVGPSGELFHLDTQALEVIDLAGAEPSGCTPCHKSLDQGAQVVDAFNIETVPVDNACPSVGDHLNEALGLQSPQTLADWCATEFVLSGKFRFGKVRAGGDCSGDYFAAK</sequence>
<protein>
    <submittedName>
        <fullName evidence="1">Unannotated protein</fullName>
    </submittedName>
</protein>
<proteinExistence type="predicted"/>